<dbReference type="CDD" id="cd02966">
    <property type="entry name" value="TlpA_like_family"/>
    <property type="match status" value="1"/>
</dbReference>
<evidence type="ECO:0000256" key="4">
    <source>
        <dbReference type="ARBA" id="ARBA00023157"/>
    </source>
</evidence>
<dbReference type="RefSeq" id="WP_170210045.1">
    <property type="nucleotide sequence ID" value="NZ_BAAAMD010000002.1"/>
</dbReference>
<evidence type="ECO:0000256" key="3">
    <source>
        <dbReference type="ARBA" id="ARBA00022968"/>
    </source>
</evidence>
<dbReference type="InterPro" id="IPR013766">
    <property type="entry name" value="Thioredoxin_domain"/>
</dbReference>
<proteinExistence type="predicted"/>
<comment type="subcellular location">
    <subcellularLocation>
        <location evidence="1">Cell envelope</location>
    </subcellularLocation>
</comment>
<feature type="domain" description="Thioredoxin" evidence="8">
    <location>
        <begin position="84"/>
        <end position="221"/>
    </location>
</feature>
<evidence type="ECO:0000313" key="9">
    <source>
        <dbReference type="EMBL" id="TQL58207.1"/>
    </source>
</evidence>
<accession>A0A542ZD22</accession>
<dbReference type="InterPro" id="IPR017937">
    <property type="entry name" value="Thioredoxin_CS"/>
</dbReference>
<dbReference type="GO" id="GO:0016853">
    <property type="term" value="F:isomerase activity"/>
    <property type="evidence" value="ECO:0007669"/>
    <property type="project" value="UniProtKB-KW"/>
</dbReference>
<dbReference type="InterPro" id="IPR013740">
    <property type="entry name" value="Redoxin"/>
</dbReference>
<reference evidence="9 10" key="1">
    <citation type="submission" date="2019-06" db="EMBL/GenBank/DDBJ databases">
        <title>Sequencing the genomes of 1000 actinobacteria strains.</title>
        <authorList>
            <person name="Klenk H.-P."/>
        </authorList>
    </citation>
    <scope>NUCLEOTIDE SEQUENCE [LARGE SCALE GENOMIC DNA]</scope>
    <source>
        <strain evidence="9 10">DSM 8251</strain>
    </source>
</reference>
<dbReference type="PROSITE" id="PS00194">
    <property type="entry name" value="THIOREDOXIN_1"/>
    <property type="match status" value="1"/>
</dbReference>
<dbReference type="InterPro" id="IPR036249">
    <property type="entry name" value="Thioredoxin-like_sf"/>
</dbReference>
<dbReference type="GO" id="GO:0017004">
    <property type="term" value="P:cytochrome complex assembly"/>
    <property type="evidence" value="ECO:0007669"/>
    <property type="project" value="UniProtKB-KW"/>
</dbReference>
<protein>
    <submittedName>
        <fullName evidence="9">Thiol-disulfide isomerase/thioredoxin</fullName>
    </submittedName>
</protein>
<keyword evidence="2" id="KW-0201">Cytochrome c-type biogenesis</keyword>
<keyword evidence="7" id="KW-0732">Signal</keyword>
<evidence type="ECO:0000256" key="6">
    <source>
        <dbReference type="SAM" id="MobiDB-lite"/>
    </source>
</evidence>
<dbReference type="EMBL" id="VFOR01000002">
    <property type="protein sequence ID" value="TQL58207.1"/>
    <property type="molecule type" value="Genomic_DNA"/>
</dbReference>
<gene>
    <name evidence="9" type="ORF">FB460_2061</name>
</gene>
<keyword evidence="4" id="KW-1015">Disulfide bond</keyword>
<dbReference type="Gene3D" id="3.40.30.10">
    <property type="entry name" value="Glutaredoxin"/>
    <property type="match status" value="1"/>
</dbReference>
<dbReference type="PROSITE" id="PS51352">
    <property type="entry name" value="THIOREDOXIN_2"/>
    <property type="match status" value="1"/>
</dbReference>
<keyword evidence="3" id="KW-0812">Transmembrane</keyword>
<dbReference type="PANTHER" id="PTHR42852:SF6">
    <property type="entry name" value="THIOL:DISULFIDE INTERCHANGE PROTEIN DSBE"/>
    <property type="match status" value="1"/>
</dbReference>
<dbReference type="Pfam" id="PF08534">
    <property type="entry name" value="Redoxin"/>
    <property type="match status" value="1"/>
</dbReference>
<comment type="caution">
    <text evidence="9">The sequence shown here is derived from an EMBL/GenBank/DDBJ whole genome shotgun (WGS) entry which is preliminary data.</text>
</comment>
<dbReference type="PANTHER" id="PTHR42852">
    <property type="entry name" value="THIOL:DISULFIDE INTERCHANGE PROTEIN DSBE"/>
    <property type="match status" value="1"/>
</dbReference>
<dbReference type="Proteomes" id="UP000316196">
    <property type="component" value="Unassembled WGS sequence"/>
</dbReference>
<evidence type="ECO:0000256" key="2">
    <source>
        <dbReference type="ARBA" id="ARBA00022748"/>
    </source>
</evidence>
<evidence type="ECO:0000256" key="5">
    <source>
        <dbReference type="ARBA" id="ARBA00023284"/>
    </source>
</evidence>
<keyword evidence="3" id="KW-0735">Signal-anchor</keyword>
<name>A0A542ZD22_9ACTN</name>
<evidence type="ECO:0000256" key="7">
    <source>
        <dbReference type="SAM" id="SignalP"/>
    </source>
</evidence>
<dbReference type="GO" id="GO:0016491">
    <property type="term" value="F:oxidoreductase activity"/>
    <property type="evidence" value="ECO:0007669"/>
    <property type="project" value="InterPro"/>
</dbReference>
<dbReference type="AlphaFoldDB" id="A0A542ZD22"/>
<dbReference type="GO" id="GO:0030313">
    <property type="term" value="C:cell envelope"/>
    <property type="evidence" value="ECO:0007669"/>
    <property type="project" value="UniProtKB-SubCell"/>
</dbReference>
<evidence type="ECO:0000313" key="10">
    <source>
        <dbReference type="Proteomes" id="UP000316196"/>
    </source>
</evidence>
<keyword evidence="10" id="KW-1185">Reference proteome</keyword>
<dbReference type="PROSITE" id="PS51257">
    <property type="entry name" value="PROKAR_LIPOPROTEIN"/>
    <property type="match status" value="1"/>
</dbReference>
<dbReference type="InterPro" id="IPR050553">
    <property type="entry name" value="Thioredoxin_ResA/DsbE_sf"/>
</dbReference>
<organism evidence="9 10">
    <name type="scientific">Propioniferax innocua</name>
    <dbReference type="NCBI Taxonomy" id="1753"/>
    <lineage>
        <taxon>Bacteria</taxon>
        <taxon>Bacillati</taxon>
        <taxon>Actinomycetota</taxon>
        <taxon>Actinomycetes</taxon>
        <taxon>Propionibacteriales</taxon>
        <taxon>Propionibacteriaceae</taxon>
        <taxon>Propioniferax</taxon>
    </lineage>
</organism>
<feature type="signal peptide" evidence="7">
    <location>
        <begin position="1"/>
        <end position="28"/>
    </location>
</feature>
<evidence type="ECO:0000256" key="1">
    <source>
        <dbReference type="ARBA" id="ARBA00004196"/>
    </source>
</evidence>
<feature type="region of interest" description="Disordered" evidence="6">
    <location>
        <begin position="31"/>
        <end position="54"/>
    </location>
</feature>
<feature type="chain" id="PRO_5022186322" evidence="7">
    <location>
        <begin position="29"/>
        <end position="221"/>
    </location>
</feature>
<keyword evidence="9" id="KW-0413">Isomerase</keyword>
<dbReference type="SUPFAM" id="SSF52833">
    <property type="entry name" value="Thioredoxin-like"/>
    <property type="match status" value="1"/>
</dbReference>
<keyword evidence="5" id="KW-0676">Redox-active center</keyword>
<evidence type="ECO:0000259" key="8">
    <source>
        <dbReference type="PROSITE" id="PS51352"/>
    </source>
</evidence>
<sequence length="221" mass="23210">MRGLKRSRGNVVRWFAGVAMLVLVTGCAPDTPVTPTGEGPAPTSGDGPVTPDVPDQEVLDARRAAGIEDCPTPEASGPVVEEGPVVEGGLPDLTLDCLGGDSTVRLSSLRGPLIINVWAQWCGPCRAEAPYLAEFADAHPEVHMLGIDYADPRPGAAVAFADEAGWDWPQLSDPDRSIAGPLKVVGPPHTVFVDADGRITHMHAGPFTSTEQLEDLAAEHL</sequence>